<evidence type="ECO:0000313" key="1">
    <source>
        <dbReference type="EMBL" id="GAA0399127.1"/>
    </source>
</evidence>
<organism evidence="1 2">
    <name type="scientific">Streptomyces luteireticuli</name>
    <dbReference type="NCBI Taxonomy" id="173858"/>
    <lineage>
        <taxon>Bacteria</taxon>
        <taxon>Bacillati</taxon>
        <taxon>Actinomycetota</taxon>
        <taxon>Actinomycetes</taxon>
        <taxon>Kitasatosporales</taxon>
        <taxon>Streptomycetaceae</taxon>
        <taxon>Streptomyces</taxon>
    </lineage>
</organism>
<dbReference type="EMBL" id="BAAABX010000019">
    <property type="protein sequence ID" value="GAA0399127.1"/>
    <property type="molecule type" value="Genomic_DNA"/>
</dbReference>
<proteinExistence type="predicted"/>
<name>A0ABN0YL42_9ACTN</name>
<sequence>MRHEGSAPGNCHRFLIFPNSLSGGRGPRDNRPGCPYPIKYVPQKHAPQKYVPQKYVP</sequence>
<keyword evidence="2" id="KW-1185">Reference proteome</keyword>
<dbReference type="Proteomes" id="UP001500879">
    <property type="component" value="Unassembled WGS sequence"/>
</dbReference>
<reference evidence="1 2" key="1">
    <citation type="journal article" date="2019" name="Int. J. Syst. Evol. Microbiol.">
        <title>The Global Catalogue of Microorganisms (GCM) 10K type strain sequencing project: providing services to taxonomists for standard genome sequencing and annotation.</title>
        <authorList>
            <consortium name="The Broad Institute Genomics Platform"/>
            <consortium name="The Broad Institute Genome Sequencing Center for Infectious Disease"/>
            <person name="Wu L."/>
            <person name="Ma J."/>
        </authorList>
    </citation>
    <scope>NUCLEOTIDE SEQUENCE [LARGE SCALE GENOMIC DNA]</scope>
    <source>
        <strain evidence="1 2">JCM 4788</strain>
    </source>
</reference>
<comment type="caution">
    <text evidence="1">The sequence shown here is derived from an EMBL/GenBank/DDBJ whole genome shotgun (WGS) entry which is preliminary data.</text>
</comment>
<protein>
    <submittedName>
        <fullName evidence="1">Uncharacterized protein</fullName>
    </submittedName>
</protein>
<evidence type="ECO:0000313" key="2">
    <source>
        <dbReference type="Proteomes" id="UP001500879"/>
    </source>
</evidence>
<gene>
    <name evidence="1" type="ORF">GCM10010357_20290</name>
</gene>
<accession>A0ABN0YL42</accession>